<feature type="compositionally biased region" description="Low complexity" evidence="8">
    <location>
        <begin position="21"/>
        <end position="35"/>
    </location>
</feature>
<evidence type="ECO:0000256" key="6">
    <source>
        <dbReference type="ARBA" id="ARBA00022837"/>
    </source>
</evidence>
<dbReference type="PROSITE" id="PS50222">
    <property type="entry name" value="EF_HAND_2"/>
    <property type="match status" value="4"/>
</dbReference>
<feature type="domain" description="EF-hand" evidence="10">
    <location>
        <begin position="399"/>
        <end position="434"/>
    </location>
</feature>
<dbReference type="GO" id="GO:0004674">
    <property type="term" value="F:protein serine/threonine kinase activity"/>
    <property type="evidence" value="ECO:0007669"/>
    <property type="project" value="UniProtKB-KW"/>
</dbReference>
<evidence type="ECO:0000313" key="11">
    <source>
        <dbReference type="EMBL" id="KAK3275742.1"/>
    </source>
</evidence>
<dbReference type="InterPro" id="IPR018247">
    <property type="entry name" value="EF_Hand_1_Ca_BS"/>
</dbReference>
<dbReference type="PROSITE" id="PS00018">
    <property type="entry name" value="EF_HAND_1"/>
    <property type="match status" value="3"/>
</dbReference>
<dbReference type="InterPro" id="IPR050205">
    <property type="entry name" value="CDPK_Ser/Thr_kinases"/>
</dbReference>
<dbReference type="SUPFAM" id="SSF47473">
    <property type="entry name" value="EF-hand"/>
    <property type="match status" value="1"/>
</dbReference>
<sequence length="519" mass="57350">MGLFNCCFKTEDKDSADDGSKPLPKAAAGGKGAPAQKKITHVGTILKREVEELNSVYTLGKELGRGCFGVTRLAINKETGAVHACKSISKTRTLKTKEDSEDVRREVSIMYHLQGHPNVVNLFGTYEDKANVHLVMECCEGGELFDRIVEKGHYKEKDAADIFRTIMKVVAQCHALGVMHRDLKPENFLLSTKKDDALLKATDFGLSIFFKPGERFGDIVGSAYYVAPEVLKRNYGPEADVWSAGVILYILLCGVPPFWAESEQGIFQAVLKGKYDITNSPWHKISKSAKELVQALLKANPRERMTAAEALSHPWVREGGEASDVPLDDSVMIRLKKFSEMNRLKKMALQVIAKNMSAQEIEGLSELFKAFDKDNSGSITLAELEDGLSKMAKQGGASLTESQVKALMESADVDGDGTISYEEFIASTLHMNKLDSDENLWKAFASFDTDDSGYITHEELSDALLKHGMPIENIEQIIKDVDKDNDGRINYDEFVQMMRSNNPSGTGINLGDLSLSVEE</sequence>
<evidence type="ECO:0000256" key="2">
    <source>
        <dbReference type="ARBA" id="ARBA00022679"/>
    </source>
</evidence>
<feature type="domain" description="EF-hand" evidence="10">
    <location>
        <begin position="469"/>
        <end position="504"/>
    </location>
</feature>
<dbReference type="PROSITE" id="PS50011">
    <property type="entry name" value="PROTEIN_KINASE_DOM"/>
    <property type="match status" value="1"/>
</dbReference>
<evidence type="ECO:0000256" key="1">
    <source>
        <dbReference type="ARBA" id="ARBA00022527"/>
    </source>
</evidence>
<feature type="region of interest" description="Disordered" evidence="8">
    <location>
        <begin position="12"/>
        <end position="35"/>
    </location>
</feature>
<feature type="domain" description="Protein kinase" evidence="9">
    <location>
        <begin position="57"/>
        <end position="316"/>
    </location>
</feature>
<dbReference type="SMART" id="SM00054">
    <property type="entry name" value="EFh"/>
    <property type="match status" value="4"/>
</dbReference>
<keyword evidence="3" id="KW-0677">Repeat</keyword>
<dbReference type="FunFam" id="1.10.510.10:FF:000178">
    <property type="entry name" value="Calcium-dependent protein kinase 5"/>
    <property type="match status" value="1"/>
</dbReference>
<dbReference type="FunFam" id="3.30.200.20:FF:000042">
    <property type="entry name" value="Aurora kinase A"/>
    <property type="match status" value="1"/>
</dbReference>
<dbReference type="EMBL" id="LGRX02007047">
    <property type="protein sequence ID" value="KAK3275742.1"/>
    <property type="molecule type" value="Genomic_DNA"/>
</dbReference>
<reference evidence="11 12" key="1">
    <citation type="journal article" date="2015" name="Genome Biol. Evol.">
        <title>Comparative Genomics of a Bacterivorous Green Alga Reveals Evolutionary Causalities and Consequences of Phago-Mixotrophic Mode of Nutrition.</title>
        <authorList>
            <person name="Burns J.A."/>
            <person name="Paasch A."/>
            <person name="Narechania A."/>
            <person name="Kim E."/>
        </authorList>
    </citation>
    <scope>NUCLEOTIDE SEQUENCE [LARGE SCALE GENOMIC DNA]</scope>
    <source>
        <strain evidence="11 12">PLY_AMNH</strain>
    </source>
</reference>
<dbReference type="SUPFAM" id="SSF56112">
    <property type="entry name" value="Protein kinase-like (PK-like)"/>
    <property type="match status" value="1"/>
</dbReference>
<evidence type="ECO:0000256" key="8">
    <source>
        <dbReference type="SAM" id="MobiDB-lite"/>
    </source>
</evidence>
<keyword evidence="5 11" id="KW-0418">Kinase</keyword>
<keyword evidence="7" id="KW-0067">ATP-binding</keyword>
<dbReference type="GO" id="GO:0005524">
    <property type="term" value="F:ATP binding"/>
    <property type="evidence" value="ECO:0007669"/>
    <property type="project" value="UniProtKB-KW"/>
</dbReference>
<dbReference type="InterPro" id="IPR000719">
    <property type="entry name" value="Prot_kinase_dom"/>
</dbReference>
<dbReference type="Pfam" id="PF13499">
    <property type="entry name" value="EF-hand_7"/>
    <property type="match status" value="2"/>
</dbReference>
<proteinExistence type="predicted"/>
<dbReference type="Gene3D" id="3.30.200.20">
    <property type="entry name" value="Phosphorylase Kinase, domain 1"/>
    <property type="match status" value="1"/>
</dbReference>
<feature type="domain" description="EF-hand" evidence="10">
    <location>
        <begin position="359"/>
        <end position="394"/>
    </location>
</feature>
<dbReference type="InterPro" id="IPR011992">
    <property type="entry name" value="EF-hand-dom_pair"/>
</dbReference>
<dbReference type="Gene3D" id="1.10.238.10">
    <property type="entry name" value="EF-hand"/>
    <property type="match status" value="1"/>
</dbReference>
<dbReference type="Gene3D" id="1.10.510.10">
    <property type="entry name" value="Transferase(Phosphotransferase) domain 1"/>
    <property type="match status" value="1"/>
</dbReference>
<dbReference type="InterPro" id="IPR002048">
    <property type="entry name" value="EF_hand_dom"/>
</dbReference>
<dbReference type="PANTHER" id="PTHR24349">
    <property type="entry name" value="SERINE/THREONINE-PROTEIN KINASE"/>
    <property type="match status" value="1"/>
</dbReference>
<dbReference type="Pfam" id="PF00069">
    <property type="entry name" value="Pkinase"/>
    <property type="match status" value="1"/>
</dbReference>
<organism evidence="11 12">
    <name type="scientific">Cymbomonas tetramitiformis</name>
    <dbReference type="NCBI Taxonomy" id="36881"/>
    <lineage>
        <taxon>Eukaryota</taxon>
        <taxon>Viridiplantae</taxon>
        <taxon>Chlorophyta</taxon>
        <taxon>Pyramimonadophyceae</taxon>
        <taxon>Pyramimonadales</taxon>
        <taxon>Pyramimonadaceae</taxon>
        <taxon>Cymbomonas</taxon>
    </lineage>
</organism>
<evidence type="ECO:0000259" key="10">
    <source>
        <dbReference type="PROSITE" id="PS50222"/>
    </source>
</evidence>
<keyword evidence="4" id="KW-0547">Nucleotide-binding</keyword>
<evidence type="ECO:0000256" key="5">
    <source>
        <dbReference type="ARBA" id="ARBA00022777"/>
    </source>
</evidence>
<protein>
    <submittedName>
        <fullName evidence="11">Calcium-dependent protein kinase</fullName>
    </submittedName>
</protein>
<gene>
    <name evidence="11" type="ORF">CYMTET_16142</name>
</gene>
<dbReference type="CDD" id="cd05117">
    <property type="entry name" value="STKc_CAMK"/>
    <property type="match status" value="1"/>
</dbReference>
<dbReference type="SMART" id="SM00220">
    <property type="entry name" value="S_TKc"/>
    <property type="match status" value="1"/>
</dbReference>
<dbReference type="InterPro" id="IPR011009">
    <property type="entry name" value="Kinase-like_dom_sf"/>
</dbReference>
<keyword evidence="1" id="KW-0723">Serine/threonine-protein kinase</keyword>
<keyword evidence="6" id="KW-0106">Calcium</keyword>
<dbReference type="GO" id="GO:0005509">
    <property type="term" value="F:calcium ion binding"/>
    <property type="evidence" value="ECO:0007669"/>
    <property type="project" value="InterPro"/>
</dbReference>
<keyword evidence="12" id="KW-1185">Reference proteome</keyword>
<feature type="domain" description="EF-hand" evidence="10">
    <location>
        <begin position="435"/>
        <end position="468"/>
    </location>
</feature>
<dbReference type="InterPro" id="IPR008271">
    <property type="entry name" value="Ser/Thr_kinase_AS"/>
</dbReference>
<evidence type="ECO:0000256" key="7">
    <source>
        <dbReference type="ARBA" id="ARBA00022840"/>
    </source>
</evidence>
<dbReference type="CDD" id="cd00051">
    <property type="entry name" value="EFh"/>
    <property type="match status" value="1"/>
</dbReference>
<comment type="caution">
    <text evidence="11">The sequence shown here is derived from an EMBL/GenBank/DDBJ whole genome shotgun (WGS) entry which is preliminary data.</text>
</comment>
<name>A0AAE0GD10_9CHLO</name>
<evidence type="ECO:0000256" key="3">
    <source>
        <dbReference type="ARBA" id="ARBA00022737"/>
    </source>
</evidence>
<accession>A0AAE0GD10</accession>
<evidence type="ECO:0000259" key="9">
    <source>
        <dbReference type="PROSITE" id="PS50011"/>
    </source>
</evidence>
<dbReference type="Proteomes" id="UP001190700">
    <property type="component" value="Unassembled WGS sequence"/>
</dbReference>
<evidence type="ECO:0000256" key="4">
    <source>
        <dbReference type="ARBA" id="ARBA00022741"/>
    </source>
</evidence>
<keyword evidence="2" id="KW-0808">Transferase</keyword>
<dbReference type="FunFam" id="1.10.238.10:FF:000003">
    <property type="entry name" value="Calmodulin A"/>
    <property type="match status" value="2"/>
</dbReference>
<dbReference type="AlphaFoldDB" id="A0AAE0GD10"/>
<dbReference type="PROSITE" id="PS00108">
    <property type="entry name" value="PROTEIN_KINASE_ST"/>
    <property type="match status" value="1"/>
</dbReference>
<evidence type="ECO:0000313" key="12">
    <source>
        <dbReference type="Proteomes" id="UP001190700"/>
    </source>
</evidence>